<organism evidence="2 3">
    <name type="scientific">Teratosphaeria nubilosa</name>
    <dbReference type="NCBI Taxonomy" id="161662"/>
    <lineage>
        <taxon>Eukaryota</taxon>
        <taxon>Fungi</taxon>
        <taxon>Dikarya</taxon>
        <taxon>Ascomycota</taxon>
        <taxon>Pezizomycotina</taxon>
        <taxon>Dothideomycetes</taxon>
        <taxon>Dothideomycetidae</taxon>
        <taxon>Mycosphaerellales</taxon>
        <taxon>Teratosphaeriaceae</taxon>
        <taxon>Teratosphaeria</taxon>
    </lineage>
</organism>
<name>A0A6G1LJP2_9PEZI</name>
<evidence type="ECO:0000313" key="3">
    <source>
        <dbReference type="Proteomes" id="UP000799436"/>
    </source>
</evidence>
<dbReference type="AlphaFoldDB" id="A0A6G1LJP2"/>
<gene>
    <name evidence="2" type="ORF">EJ03DRAFT_324129</name>
</gene>
<dbReference type="EMBL" id="ML995812">
    <property type="protein sequence ID" value="KAF2773076.1"/>
    <property type="molecule type" value="Genomic_DNA"/>
</dbReference>
<sequence>MASKTAAMLSAVALLFASWVSAQCPNEVAVYHPTLRSMTVNSSWFIVPVPSTAAQKALDDFYGIGKVSLAPVPTTDTTLFPSGFPSSDHPVLVSSGFDDDIRQSVLQIDGALLVGSVYVPYVRRAGASANSILTAPLNNYLVGENGNAISALVPSTVSTLIEGIFVRLGMNVPADAAYQLNSNGVLSNKVAWDLLPNPITGPGVYPEVLDFQYEAADSFTTVTAKLFKVVLNQPVILYGAYFVAGQCQRMQYYFNNSTGAMLPRFGNVTLGPAADGLVVQLTGTLQQASPDGSGFYSGLQGFSACAQNLNYNVESCDSAAMNVDPTSL</sequence>
<accession>A0A6G1LJP2</accession>
<keyword evidence="3" id="KW-1185">Reference proteome</keyword>
<dbReference type="OrthoDB" id="265717at2759"/>
<feature type="signal peptide" evidence="1">
    <location>
        <begin position="1"/>
        <end position="22"/>
    </location>
</feature>
<dbReference type="Proteomes" id="UP000799436">
    <property type="component" value="Unassembled WGS sequence"/>
</dbReference>
<proteinExistence type="predicted"/>
<protein>
    <submittedName>
        <fullName evidence="2">Uncharacterized protein</fullName>
    </submittedName>
</protein>
<evidence type="ECO:0000313" key="2">
    <source>
        <dbReference type="EMBL" id="KAF2773076.1"/>
    </source>
</evidence>
<keyword evidence="1" id="KW-0732">Signal</keyword>
<reference evidence="2" key="1">
    <citation type="journal article" date="2020" name="Stud. Mycol.">
        <title>101 Dothideomycetes genomes: a test case for predicting lifestyles and emergence of pathogens.</title>
        <authorList>
            <person name="Haridas S."/>
            <person name="Albert R."/>
            <person name="Binder M."/>
            <person name="Bloem J."/>
            <person name="Labutti K."/>
            <person name="Salamov A."/>
            <person name="Andreopoulos B."/>
            <person name="Baker S."/>
            <person name="Barry K."/>
            <person name="Bills G."/>
            <person name="Bluhm B."/>
            <person name="Cannon C."/>
            <person name="Castanera R."/>
            <person name="Culley D."/>
            <person name="Daum C."/>
            <person name="Ezra D."/>
            <person name="Gonzalez J."/>
            <person name="Henrissat B."/>
            <person name="Kuo A."/>
            <person name="Liang C."/>
            <person name="Lipzen A."/>
            <person name="Lutzoni F."/>
            <person name="Magnuson J."/>
            <person name="Mondo S."/>
            <person name="Nolan M."/>
            <person name="Ohm R."/>
            <person name="Pangilinan J."/>
            <person name="Park H.-J."/>
            <person name="Ramirez L."/>
            <person name="Alfaro M."/>
            <person name="Sun H."/>
            <person name="Tritt A."/>
            <person name="Yoshinaga Y."/>
            <person name="Zwiers L.-H."/>
            <person name="Turgeon B."/>
            <person name="Goodwin S."/>
            <person name="Spatafora J."/>
            <person name="Crous P."/>
            <person name="Grigoriev I."/>
        </authorList>
    </citation>
    <scope>NUCLEOTIDE SEQUENCE</scope>
    <source>
        <strain evidence="2">CBS 116005</strain>
    </source>
</reference>
<evidence type="ECO:0000256" key="1">
    <source>
        <dbReference type="SAM" id="SignalP"/>
    </source>
</evidence>
<feature type="chain" id="PRO_5026358811" evidence="1">
    <location>
        <begin position="23"/>
        <end position="328"/>
    </location>
</feature>